<proteinExistence type="predicted"/>
<dbReference type="SMART" id="SM00666">
    <property type="entry name" value="PB1"/>
    <property type="match status" value="1"/>
</dbReference>
<feature type="domain" description="PB1" evidence="2">
    <location>
        <begin position="141"/>
        <end position="229"/>
    </location>
</feature>
<evidence type="ECO:0000259" key="2">
    <source>
        <dbReference type="SMART" id="SM00666"/>
    </source>
</evidence>
<gene>
    <name evidence="3" type="ORF">LWI29_019319</name>
</gene>
<evidence type="ECO:0000313" key="3">
    <source>
        <dbReference type="EMBL" id="KAK0578986.1"/>
    </source>
</evidence>
<evidence type="ECO:0000313" key="4">
    <source>
        <dbReference type="Proteomes" id="UP001168877"/>
    </source>
</evidence>
<comment type="caution">
    <text evidence="3">The sequence shown here is derived from an EMBL/GenBank/DDBJ whole genome shotgun (WGS) entry which is preliminary data.</text>
</comment>
<dbReference type="AlphaFoldDB" id="A0AA39RQS7"/>
<accession>A0AA39RQS7</accession>
<sequence>MGSSNQSTPHIHWENMWHTCYTLVVYSDWTVPYPHQWDRPTEVFLGQSKQVSLCSSKQSKTSSSSSSSSSKSQTLDNRASSNSSIKAPTSKKMTSSMLQSEMDAGATDSVTSSPRSETHHDLHHTRVRFMCSFGGKILPRPHDNQLRYVGGDTRIVAVNRSTSYSALLTKLSKLSGSINITVKYQLPNEDLDALISVTTEEDLENMMEEYDRVAHNHNPRSARLRLFLFTDGEDSRNSSISSLLDGSTNRENWFFDALNSGAGLERGRSEASSILSEVPDYLFGLENSDEPQTREPKLKMRPILHENVSVSDPGSPAPVVSSPFCSTSSAPIVPTMPDLPPVKTKPDNPVPVMESKQSGQVDGFTTATETVVEPQTVQQTGYSGQPMWHYVPESRYSGPTVSQMPVYYIPGQVQPGNPPVQSVPIRAQYVQQYQGQQYPVSGGQIPVGYHHQVPSPGQVYSGTMRPVVTMDHSYEQAMRVYPTDGVNQQQQQQQQQQQVYYGVRNPGMVPGMMVPGGEESQRTASQRTASDGKMGRISQYN</sequence>
<evidence type="ECO:0000256" key="1">
    <source>
        <dbReference type="SAM" id="MobiDB-lite"/>
    </source>
</evidence>
<dbReference type="Gene3D" id="3.10.20.90">
    <property type="entry name" value="Phosphatidylinositol 3-kinase Catalytic Subunit, Chain A, domain 1"/>
    <property type="match status" value="1"/>
</dbReference>
<dbReference type="FunFam" id="3.10.20.90:FF:000058">
    <property type="entry name" value="Octicosapeptide/phox/Bem1p domain kinase superfamily protein"/>
    <property type="match status" value="1"/>
</dbReference>
<dbReference type="PANTHER" id="PTHR31066:SF33">
    <property type="entry name" value="OS07G0556300 PROTEIN"/>
    <property type="match status" value="1"/>
</dbReference>
<dbReference type="Pfam" id="PF00564">
    <property type="entry name" value="PB1"/>
    <property type="match status" value="1"/>
</dbReference>
<dbReference type="PANTHER" id="PTHR31066">
    <property type="entry name" value="OS05G0427100 PROTEIN-RELATED"/>
    <property type="match status" value="1"/>
</dbReference>
<dbReference type="InterPro" id="IPR000270">
    <property type="entry name" value="PB1_dom"/>
</dbReference>
<dbReference type="SUPFAM" id="SSF54277">
    <property type="entry name" value="CAD &amp; PB1 domains"/>
    <property type="match status" value="1"/>
</dbReference>
<dbReference type="Proteomes" id="UP001168877">
    <property type="component" value="Unassembled WGS sequence"/>
</dbReference>
<feature type="compositionally biased region" description="Low complexity" evidence="1">
    <location>
        <begin position="55"/>
        <end position="74"/>
    </location>
</feature>
<dbReference type="InterPro" id="IPR053198">
    <property type="entry name" value="Gynoecium_Dev_Regulator"/>
</dbReference>
<dbReference type="CDD" id="cd06410">
    <property type="entry name" value="PB1_UP2"/>
    <property type="match status" value="1"/>
</dbReference>
<keyword evidence="4" id="KW-1185">Reference proteome</keyword>
<feature type="region of interest" description="Disordered" evidence="1">
    <location>
        <begin position="55"/>
        <end position="121"/>
    </location>
</feature>
<reference evidence="3" key="2">
    <citation type="submission" date="2023-06" db="EMBL/GenBank/DDBJ databases">
        <authorList>
            <person name="Swenson N.G."/>
            <person name="Wegrzyn J.L."/>
            <person name="Mcevoy S.L."/>
        </authorList>
    </citation>
    <scope>NUCLEOTIDE SEQUENCE</scope>
    <source>
        <strain evidence="3">NS2018</strain>
        <tissue evidence="3">Leaf</tissue>
    </source>
</reference>
<reference evidence="3" key="1">
    <citation type="journal article" date="2022" name="Plant J.">
        <title>Strategies of tolerance reflected in two North American maple genomes.</title>
        <authorList>
            <person name="McEvoy S.L."/>
            <person name="Sezen U.U."/>
            <person name="Trouern-Trend A."/>
            <person name="McMahon S.M."/>
            <person name="Schaberg P.G."/>
            <person name="Yang J."/>
            <person name="Wegrzyn J.L."/>
            <person name="Swenson N.G."/>
        </authorList>
    </citation>
    <scope>NUCLEOTIDE SEQUENCE</scope>
    <source>
        <strain evidence="3">NS2018</strain>
    </source>
</reference>
<name>A0AA39RQS7_ACESA</name>
<feature type="compositionally biased region" description="Polar residues" evidence="1">
    <location>
        <begin position="75"/>
        <end position="99"/>
    </location>
</feature>
<protein>
    <recommendedName>
        <fullName evidence="2">PB1 domain-containing protein</fullName>
    </recommendedName>
</protein>
<dbReference type="EMBL" id="JAUESC010000385">
    <property type="protein sequence ID" value="KAK0578986.1"/>
    <property type="molecule type" value="Genomic_DNA"/>
</dbReference>
<organism evidence="3 4">
    <name type="scientific">Acer saccharum</name>
    <name type="common">Sugar maple</name>
    <dbReference type="NCBI Taxonomy" id="4024"/>
    <lineage>
        <taxon>Eukaryota</taxon>
        <taxon>Viridiplantae</taxon>
        <taxon>Streptophyta</taxon>
        <taxon>Embryophyta</taxon>
        <taxon>Tracheophyta</taxon>
        <taxon>Spermatophyta</taxon>
        <taxon>Magnoliopsida</taxon>
        <taxon>eudicotyledons</taxon>
        <taxon>Gunneridae</taxon>
        <taxon>Pentapetalae</taxon>
        <taxon>rosids</taxon>
        <taxon>malvids</taxon>
        <taxon>Sapindales</taxon>
        <taxon>Sapindaceae</taxon>
        <taxon>Hippocastanoideae</taxon>
        <taxon>Acereae</taxon>
        <taxon>Acer</taxon>
    </lineage>
</organism>
<feature type="region of interest" description="Disordered" evidence="1">
    <location>
        <begin position="509"/>
        <end position="541"/>
    </location>
</feature>